<dbReference type="InterPro" id="IPR025527">
    <property type="entry name" value="HUWE1/Rev1_UBM"/>
</dbReference>
<comment type="catalytic activity">
    <reaction evidence="1">
        <text>S-ubiquitinyl-[E2 ubiquitin-conjugating enzyme]-L-cysteine + [acceptor protein]-L-lysine = [E2 ubiquitin-conjugating enzyme]-L-cysteine + N(6)-ubiquitinyl-[acceptor protein]-L-lysine.</text>
        <dbReference type="EC" id="2.3.2.26"/>
    </reaction>
</comment>
<dbReference type="Gene3D" id="6.10.250.1630">
    <property type="match status" value="1"/>
</dbReference>
<dbReference type="Pfam" id="PF00632">
    <property type="entry name" value="HECT"/>
    <property type="match status" value="1"/>
</dbReference>
<dbReference type="InterPro" id="IPR016024">
    <property type="entry name" value="ARM-type_fold"/>
</dbReference>
<evidence type="ECO:0000256" key="2">
    <source>
        <dbReference type="ARBA" id="ARBA00004906"/>
    </source>
</evidence>
<dbReference type="PANTHER" id="PTHR11254">
    <property type="entry name" value="HECT DOMAIN UBIQUITIN-PROTEIN LIGASE"/>
    <property type="match status" value="1"/>
</dbReference>
<dbReference type="OrthoDB" id="311983at2759"/>
<evidence type="ECO:0000256" key="7">
    <source>
        <dbReference type="PROSITE-ProRule" id="PRU00104"/>
    </source>
</evidence>
<dbReference type="AlphaFoldDB" id="A0A1R2CS25"/>
<evidence type="ECO:0000313" key="11">
    <source>
        <dbReference type="Proteomes" id="UP000187209"/>
    </source>
</evidence>
<dbReference type="InterPro" id="IPR035983">
    <property type="entry name" value="Hect_E3_ubiquitin_ligase"/>
</dbReference>
<name>A0A1R2CS25_9CILI</name>
<evidence type="ECO:0000256" key="8">
    <source>
        <dbReference type="SAM" id="MobiDB-lite"/>
    </source>
</evidence>
<evidence type="ECO:0000259" key="9">
    <source>
        <dbReference type="PROSITE" id="PS50237"/>
    </source>
</evidence>
<proteinExistence type="inferred from homology"/>
<sequence>MSNADAFWGDDFEGEEEEERIRFPPFPAPLREGVSNGRALLEFESAQPHMNLRHIFRDLDEGMPASMLLREFENDDIIQILLQRSRNLHRQEIPQEPVFQRVFPESSELLKDLANELIQIASEEPKDQEKQPESDLLPSELEAKMQEDIVQEAEIIPNNPPQEERKQQIPDGVDPSFLEALPEDIRNEILAQYQRPQREEGINEDFLQALPPELRNEVLLQSRPQGPSRPVTEMDNAVFVASLTPDLRRDVLMTASEEFLSTLPPDLVAEARLLHERINQGDRYYFGRAPNIRKKPAAEEDKVVKDLVCDDKLASSVFAVDEEFIESLIRALYMANPVNKEIMGSLMLNLSVNPSNREQILDALITVLMAFESSANFPPKVLYGADTIVENYSKVYAIVSIRAIEILQCMARNNPKVPFELLLSFSTRIPLMASLRTPSKSPFQELISLMDHSLFRTSSTHLTPLIFLISTVVNKLGASVPALNQEAVNTLCSLLSFESLNESCVKNVVDMITKLSLMECNKEQVASALRIQLVNIAQEVSSLLERYETSANGLKEIQILRICKVIKGVDGFAEDIDFLWKPLTCLISEITQSEAQAVSSTNPTLNKLLPIIEAFFIAHYERSQSETFRQFTDKNSKTINLLVHQNPSLLHDTFNSLITRFPNLLDFENKRTYFKSQLRDLRPERGYSTINLHVRRHEVFMDSYHQLKVRTPEEMHGKLRMQFVGEEGIDAGGLTREWYGLLAREMFNPNYALFLPSSNGASFQPNSMSSINSEHIQFFKFIGRIIGKAMCDGMSLEVYFTRSFYKHILGQEVSYQDMEDLDVDFYKSLRALMDINLNESDLHEYYFIFEEEEFGKVQVKELVPEGKTKRVTEGNKMDYIKLLCNMKMTKNIQAQIDAFKVGFHELVPAELISIFDSKELELLISGLPNVDIEDLKANTQYCNYTKDSQAILWMWEVLNEFSNEERAEFIQFVTGSSKVPLEGFGALPGMGGFQKFQVHKSFASTERLPTAHTCINQLDLPEYTTKEELKNKLRFAISEGKEGFGFA</sequence>
<organism evidence="10 11">
    <name type="scientific">Stentor coeruleus</name>
    <dbReference type="NCBI Taxonomy" id="5963"/>
    <lineage>
        <taxon>Eukaryota</taxon>
        <taxon>Sar</taxon>
        <taxon>Alveolata</taxon>
        <taxon>Ciliophora</taxon>
        <taxon>Postciliodesmatophora</taxon>
        <taxon>Heterotrichea</taxon>
        <taxon>Heterotrichida</taxon>
        <taxon>Stentoridae</taxon>
        <taxon>Stentor</taxon>
    </lineage>
</organism>
<dbReference type="GO" id="GO:0000209">
    <property type="term" value="P:protein polyubiquitination"/>
    <property type="evidence" value="ECO:0007669"/>
    <property type="project" value="TreeGrafter"/>
</dbReference>
<dbReference type="InterPro" id="IPR000569">
    <property type="entry name" value="HECT_dom"/>
</dbReference>
<feature type="active site" description="Glycyl thioester intermediate" evidence="7">
    <location>
        <position position="1014"/>
    </location>
</feature>
<dbReference type="EMBL" id="MPUH01000074">
    <property type="protein sequence ID" value="OMJ91804.1"/>
    <property type="molecule type" value="Genomic_DNA"/>
</dbReference>
<dbReference type="InterPro" id="IPR050409">
    <property type="entry name" value="E3_ubiq-protein_ligase"/>
</dbReference>
<dbReference type="FunFam" id="3.90.1750.10:FF:000003">
    <property type="entry name" value="E3 ubiquitin-protein ligase UPL1"/>
    <property type="match status" value="1"/>
</dbReference>
<dbReference type="SMART" id="SM00119">
    <property type="entry name" value="HECTc"/>
    <property type="match status" value="1"/>
</dbReference>
<comment type="similarity">
    <text evidence="6">Belongs to the UPL family. TOM1/PTR1 subfamily.</text>
</comment>
<gene>
    <name evidence="10" type="ORF">SteCoe_5590</name>
</gene>
<dbReference type="GO" id="GO:0006511">
    <property type="term" value="P:ubiquitin-dependent protein catabolic process"/>
    <property type="evidence" value="ECO:0007669"/>
    <property type="project" value="TreeGrafter"/>
</dbReference>
<dbReference type="CDD" id="cd00078">
    <property type="entry name" value="HECTc"/>
    <property type="match status" value="1"/>
</dbReference>
<feature type="region of interest" description="Disordered" evidence="8">
    <location>
        <begin position="1"/>
        <end position="20"/>
    </location>
</feature>
<keyword evidence="4" id="KW-0808">Transferase</keyword>
<dbReference type="PROSITE" id="PS50237">
    <property type="entry name" value="HECT"/>
    <property type="match status" value="1"/>
</dbReference>
<dbReference type="SUPFAM" id="SSF56204">
    <property type="entry name" value="Hect, E3 ligase catalytic domain"/>
    <property type="match status" value="1"/>
</dbReference>
<dbReference type="GO" id="GO:0005737">
    <property type="term" value="C:cytoplasm"/>
    <property type="evidence" value="ECO:0007669"/>
    <property type="project" value="TreeGrafter"/>
</dbReference>
<evidence type="ECO:0000256" key="4">
    <source>
        <dbReference type="ARBA" id="ARBA00022679"/>
    </source>
</evidence>
<dbReference type="Gene3D" id="3.30.2160.10">
    <property type="entry name" value="Hect, E3 ligase catalytic domain"/>
    <property type="match status" value="1"/>
</dbReference>
<dbReference type="PANTHER" id="PTHR11254:SF67">
    <property type="entry name" value="E3 UBIQUITIN-PROTEIN LIGASE HUWE1"/>
    <property type="match status" value="1"/>
</dbReference>
<evidence type="ECO:0000256" key="3">
    <source>
        <dbReference type="ARBA" id="ARBA00012485"/>
    </source>
</evidence>
<evidence type="ECO:0000256" key="1">
    <source>
        <dbReference type="ARBA" id="ARBA00000885"/>
    </source>
</evidence>
<dbReference type="GO" id="GO:0061630">
    <property type="term" value="F:ubiquitin protein ligase activity"/>
    <property type="evidence" value="ECO:0007669"/>
    <property type="project" value="UniProtKB-EC"/>
</dbReference>
<keyword evidence="11" id="KW-1185">Reference proteome</keyword>
<feature type="compositionally biased region" description="Acidic residues" evidence="8">
    <location>
        <begin position="8"/>
        <end position="18"/>
    </location>
</feature>
<protein>
    <recommendedName>
        <fullName evidence="3">HECT-type E3 ubiquitin transferase</fullName>
        <ecNumber evidence="3">2.3.2.26</ecNumber>
    </recommendedName>
</protein>
<dbReference type="FunFam" id="3.30.2410.10:FF:000009">
    <property type="entry name" value="Probable E3 ubiquitin-protein ligase HECTD2"/>
    <property type="match status" value="1"/>
</dbReference>
<evidence type="ECO:0000256" key="5">
    <source>
        <dbReference type="ARBA" id="ARBA00022786"/>
    </source>
</evidence>
<reference evidence="10 11" key="1">
    <citation type="submission" date="2016-11" db="EMBL/GenBank/DDBJ databases">
        <title>The macronuclear genome of Stentor coeruleus: a giant cell with tiny introns.</title>
        <authorList>
            <person name="Slabodnick M."/>
            <person name="Ruby J.G."/>
            <person name="Reiff S.B."/>
            <person name="Swart E.C."/>
            <person name="Gosai S."/>
            <person name="Prabakaran S."/>
            <person name="Witkowska E."/>
            <person name="Larue G.E."/>
            <person name="Fisher S."/>
            <person name="Freeman R.M."/>
            <person name="Gunawardena J."/>
            <person name="Chu W."/>
            <person name="Stover N.A."/>
            <person name="Gregory B.D."/>
            <person name="Nowacki M."/>
            <person name="Derisi J."/>
            <person name="Roy S.W."/>
            <person name="Marshall W.F."/>
            <person name="Sood P."/>
        </authorList>
    </citation>
    <scope>NUCLEOTIDE SEQUENCE [LARGE SCALE GENOMIC DNA]</scope>
    <source>
        <strain evidence="10">WM001</strain>
    </source>
</reference>
<dbReference type="EC" id="2.3.2.26" evidence="3"/>
<evidence type="ECO:0000313" key="10">
    <source>
        <dbReference type="EMBL" id="OMJ91804.1"/>
    </source>
</evidence>
<dbReference type="Gene3D" id="3.30.2410.10">
    <property type="entry name" value="Hect, E3 ligase catalytic domain"/>
    <property type="match status" value="1"/>
</dbReference>
<comment type="caution">
    <text evidence="10">The sequence shown here is derived from an EMBL/GenBank/DDBJ whole genome shotgun (WGS) entry which is preliminary data.</text>
</comment>
<dbReference type="Proteomes" id="UP000187209">
    <property type="component" value="Unassembled WGS sequence"/>
</dbReference>
<dbReference type="Pfam" id="PF14377">
    <property type="entry name" value="UBM"/>
    <property type="match status" value="3"/>
</dbReference>
<accession>A0A1R2CS25</accession>
<keyword evidence="5 7" id="KW-0833">Ubl conjugation pathway</keyword>
<dbReference type="SUPFAM" id="SSF48371">
    <property type="entry name" value="ARM repeat"/>
    <property type="match status" value="1"/>
</dbReference>
<comment type="pathway">
    <text evidence="2">Protein modification; protein ubiquitination.</text>
</comment>
<feature type="domain" description="HECT" evidence="9">
    <location>
        <begin position="711"/>
        <end position="1047"/>
    </location>
</feature>
<evidence type="ECO:0000256" key="6">
    <source>
        <dbReference type="ARBA" id="ARBA00034494"/>
    </source>
</evidence>
<dbReference type="Gene3D" id="3.90.1750.10">
    <property type="entry name" value="Hect, E3 ligase catalytic domains"/>
    <property type="match status" value="1"/>
</dbReference>